<dbReference type="PANTHER" id="PTHR38762:SF1">
    <property type="entry name" value="CRYPTIC OUTER MEMBRANE PORIN BGLH-RELATED"/>
    <property type="match status" value="1"/>
</dbReference>
<dbReference type="Gene3D" id="2.40.170.10">
    <property type="entry name" value="Porin, LamB type"/>
    <property type="match status" value="1"/>
</dbReference>
<feature type="signal peptide" evidence="10">
    <location>
        <begin position="1"/>
        <end position="22"/>
    </location>
</feature>
<evidence type="ECO:0000256" key="1">
    <source>
        <dbReference type="ARBA" id="ARBA00004571"/>
    </source>
</evidence>
<dbReference type="InterPro" id="IPR036998">
    <property type="entry name" value="Porin_LamB_sf"/>
</dbReference>
<keyword evidence="10" id="KW-0732">Signal</keyword>
<keyword evidence="7" id="KW-0626">Porin</keyword>
<keyword evidence="6" id="KW-0406">Ion transport</keyword>
<evidence type="ECO:0000313" key="12">
    <source>
        <dbReference type="Proteomes" id="UP000809621"/>
    </source>
</evidence>
<dbReference type="InterPro" id="IPR003192">
    <property type="entry name" value="Porin_LamB"/>
</dbReference>
<keyword evidence="5" id="KW-0812">Transmembrane</keyword>
<feature type="chain" id="PRO_5045205076" evidence="10">
    <location>
        <begin position="23"/>
        <end position="463"/>
    </location>
</feature>
<dbReference type="InterPro" id="IPR050286">
    <property type="entry name" value="G_neg_Bact_CarbUptk_Porin"/>
</dbReference>
<evidence type="ECO:0000256" key="3">
    <source>
        <dbReference type="ARBA" id="ARBA00022448"/>
    </source>
</evidence>
<evidence type="ECO:0000313" key="11">
    <source>
        <dbReference type="EMBL" id="MBM7036069.1"/>
    </source>
</evidence>
<gene>
    <name evidence="11" type="ORF">JQC93_06560</name>
</gene>
<proteinExistence type="inferred from homology"/>
<comment type="subcellular location">
    <subcellularLocation>
        <location evidence="1">Cell outer membrane</location>
        <topology evidence="1">Multi-pass membrane protein</topology>
    </subcellularLocation>
</comment>
<evidence type="ECO:0000256" key="2">
    <source>
        <dbReference type="ARBA" id="ARBA00007055"/>
    </source>
</evidence>
<keyword evidence="3" id="KW-0813">Transport</keyword>
<keyword evidence="9" id="KW-0998">Cell outer membrane</keyword>
<reference evidence="11 12" key="1">
    <citation type="submission" date="2021-02" db="EMBL/GenBank/DDBJ databases">
        <authorList>
            <person name="Park J.-S."/>
        </authorList>
    </citation>
    <scope>NUCLEOTIDE SEQUENCE [LARGE SCALE GENOMIC DNA]</scope>
    <source>
        <strain evidence="11 12">188UL20-2</strain>
    </source>
</reference>
<evidence type="ECO:0000256" key="5">
    <source>
        <dbReference type="ARBA" id="ARBA00022692"/>
    </source>
</evidence>
<comment type="similarity">
    <text evidence="2">Belongs to the porin LamB (TC 1.B.3) family.</text>
</comment>
<evidence type="ECO:0000256" key="7">
    <source>
        <dbReference type="ARBA" id="ARBA00023114"/>
    </source>
</evidence>
<evidence type="ECO:0000256" key="10">
    <source>
        <dbReference type="SAM" id="SignalP"/>
    </source>
</evidence>
<keyword evidence="12" id="KW-1185">Reference proteome</keyword>
<organism evidence="11 12">
    <name type="scientific">Vibrio ulleungensis</name>
    <dbReference type="NCBI Taxonomy" id="2807619"/>
    <lineage>
        <taxon>Bacteria</taxon>
        <taxon>Pseudomonadati</taxon>
        <taxon>Pseudomonadota</taxon>
        <taxon>Gammaproteobacteria</taxon>
        <taxon>Vibrionales</taxon>
        <taxon>Vibrionaceae</taxon>
        <taxon>Vibrio</taxon>
    </lineage>
</organism>
<dbReference type="Proteomes" id="UP000809621">
    <property type="component" value="Unassembled WGS sequence"/>
</dbReference>
<dbReference type="Pfam" id="PF02264">
    <property type="entry name" value="LamB"/>
    <property type="match status" value="1"/>
</dbReference>
<keyword evidence="8" id="KW-0472">Membrane</keyword>
<dbReference type="SUPFAM" id="SSF56935">
    <property type="entry name" value="Porins"/>
    <property type="match status" value="1"/>
</dbReference>
<comment type="caution">
    <text evidence="11">The sequence shown here is derived from an EMBL/GenBank/DDBJ whole genome shotgun (WGS) entry which is preliminary data.</text>
</comment>
<sequence length="463" mass="51392">MKYRYSLLAVACNMALCPIAFADVATENTKELNTDEVIQEIMDLRSELERQKDESVQFNGYMRAGFATNEHGSAGNDSRMQVPNSRGFFRLGAAENNYTAWNVNKKINTDNGAWARVFLGMAYEDREARRWVYDTQGDAAFMDKMYAEMGNLDFAPDATFWAGRVNYGWDIHILDQKYYEIRSPGMGMKNQPLGNGTVDMYLISHDTAPDSEFDDADGNSITYPNDAKPRTHTFGMEYKEGPWWFAGSLQSNSNGTEYRLKDRLDGVHTVKPAQNGADLMVNYAGSSFLGLGEGSTRIVGQVGTGTAAAILGRHGDTGQSNEGGLAYRGIVDGVWDLGRWQVNTVLVGQVDEDVMFDGHKQQELSVGARPMYQVTDNFVMQFEVGHVATSFENQSDKESGGLTTLTVAPTIKLNANSFFSRPEIRTYATYANYSGDYNAGGLEGYSGDDQDAWMFGVQLEAWF</sequence>
<keyword evidence="4" id="KW-1134">Transmembrane beta strand</keyword>
<evidence type="ECO:0000256" key="9">
    <source>
        <dbReference type="ARBA" id="ARBA00023237"/>
    </source>
</evidence>
<evidence type="ECO:0000256" key="6">
    <source>
        <dbReference type="ARBA" id="ARBA00023065"/>
    </source>
</evidence>
<protein>
    <submittedName>
        <fullName evidence="11">Carbohydrate porin</fullName>
    </submittedName>
</protein>
<evidence type="ECO:0000256" key="8">
    <source>
        <dbReference type="ARBA" id="ARBA00023136"/>
    </source>
</evidence>
<dbReference type="RefSeq" id="WP_205157674.1">
    <property type="nucleotide sequence ID" value="NZ_JAFEUM010000002.1"/>
</dbReference>
<accession>A0ABS2HG76</accession>
<dbReference type="EMBL" id="JAFEUM010000002">
    <property type="protein sequence ID" value="MBM7036069.1"/>
    <property type="molecule type" value="Genomic_DNA"/>
</dbReference>
<dbReference type="PANTHER" id="PTHR38762">
    <property type="entry name" value="CRYPTIC OUTER MEMBRANE PORIN BGLH-RELATED"/>
    <property type="match status" value="1"/>
</dbReference>
<name>A0ABS2HG76_9VIBR</name>
<evidence type="ECO:0000256" key="4">
    <source>
        <dbReference type="ARBA" id="ARBA00022452"/>
    </source>
</evidence>